<evidence type="ECO:0000256" key="2">
    <source>
        <dbReference type="SAM" id="MobiDB-lite"/>
    </source>
</evidence>
<dbReference type="PANTHER" id="PTHR44145">
    <property type="entry name" value="DNAJ HOMOLOG SUBFAMILY A MEMBER 3, MITOCHONDRIAL"/>
    <property type="match status" value="1"/>
</dbReference>
<dbReference type="InterPro" id="IPR018253">
    <property type="entry name" value="DnaJ_domain_CS"/>
</dbReference>
<dbReference type="CDD" id="cd06257">
    <property type="entry name" value="DnaJ"/>
    <property type="match status" value="1"/>
</dbReference>
<dbReference type="Proteomes" id="UP000275078">
    <property type="component" value="Unassembled WGS sequence"/>
</dbReference>
<feature type="domain" description="J" evidence="3">
    <location>
        <begin position="96"/>
        <end position="181"/>
    </location>
</feature>
<reference evidence="4 5" key="1">
    <citation type="journal article" date="2018" name="Nat. Ecol. Evol.">
        <title>Pezizomycetes genomes reveal the molecular basis of ectomycorrhizal truffle lifestyle.</title>
        <authorList>
            <person name="Murat C."/>
            <person name="Payen T."/>
            <person name="Noel B."/>
            <person name="Kuo A."/>
            <person name="Morin E."/>
            <person name="Chen J."/>
            <person name="Kohler A."/>
            <person name="Krizsan K."/>
            <person name="Balestrini R."/>
            <person name="Da Silva C."/>
            <person name="Montanini B."/>
            <person name="Hainaut M."/>
            <person name="Levati E."/>
            <person name="Barry K.W."/>
            <person name="Belfiori B."/>
            <person name="Cichocki N."/>
            <person name="Clum A."/>
            <person name="Dockter R.B."/>
            <person name="Fauchery L."/>
            <person name="Guy J."/>
            <person name="Iotti M."/>
            <person name="Le Tacon F."/>
            <person name="Lindquist E.A."/>
            <person name="Lipzen A."/>
            <person name="Malagnac F."/>
            <person name="Mello A."/>
            <person name="Molinier V."/>
            <person name="Miyauchi S."/>
            <person name="Poulain J."/>
            <person name="Riccioni C."/>
            <person name="Rubini A."/>
            <person name="Sitrit Y."/>
            <person name="Splivallo R."/>
            <person name="Traeger S."/>
            <person name="Wang M."/>
            <person name="Zifcakova L."/>
            <person name="Wipf D."/>
            <person name="Zambonelli A."/>
            <person name="Paolocci F."/>
            <person name="Nowrousian M."/>
            <person name="Ottonello S."/>
            <person name="Baldrian P."/>
            <person name="Spatafora J.W."/>
            <person name="Henrissat B."/>
            <person name="Nagy L.G."/>
            <person name="Aury J.M."/>
            <person name="Wincker P."/>
            <person name="Grigoriev I.V."/>
            <person name="Bonfante P."/>
            <person name="Martin F.M."/>
        </authorList>
    </citation>
    <scope>NUCLEOTIDE SEQUENCE [LARGE SCALE GENOMIC DNA]</scope>
    <source>
        <strain evidence="4 5">RN42</strain>
    </source>
</reference>
<dbReference type="EMBL" id="ML119855">
    <property type="protein sequence ID" value="RPA72575.1"/>
    <property type="molecule type" value="Genomic_DNA"/>
</dbReference>
<keyword evidence="5" id="KW-1185">Reference proteome</keyword>
<dbReference type="AlphaFoldDB" id="A0A3N4HED9"/>
<keyword evidence="1" id="KW-0143">Chaperone</keyword>
<organism evidence="4 5">
    <name type="scientific">Ascobolus immersus RN42</name>
    <dbReference type="NCBI Taxonomy" id="1160509"/>
    <lineage>
        <taxon>Eukaryota</taxon>
        <taxon>Fungi</taxon>
        <taxon>Dikarya</taxon>
        <taxon>Ascomycota</taxon>
        <taxon>Pezizomycotina</taxon>
        <taxon>Pezizomycetes</taxon>
        <taxon>Pezizales</taxon>
        <taxon>Ascobolaceae</taxon>
        <taxon>Ascobolus</taxon>
    </lineage>
</organism>
<gene>
    <name evidence="4" type="ORF">BJ508DRAFT_419400</name>
</gene>
<dbReference type="InterPro" id="IPR036869">
    <property type="entry name" value="J_dom_sf"/>
</dbReference>
<evidence type="ECO:0000256" key="1">
    <source>
        <dbReference type="ARBA" id="ARBA00023186"/>
    </source>
</evidence>
<dbReference type="PANTHER" id="PTHR44145:SF3">
    <property type="entry name" value="DNAJ HOMOLOG SUBFAMILY A MEMBER 3, MITOCHONDRIAL"/>
    <property type="match status" value="1"/>
</dbReference>
<feature type="compositionally biased region" description="Basic and acidic residues" evidence="2">
    <location>
        <begin position="341"/>
        <end position="354"/>
    </location>
</feature>
<sequence length="354" mass="40104">MLSRCPLAARGAGMVATRRALTLAFCLPIQQHQSSTPSQPPLAREFTTSRIPKANIVDSSPDDVLASKRRTAAAAHHSSSHNIPPSYKWPATIHPTPYEIFNMPDQTAKYTKTLFYELVKLYHPDRCRLSTPHTHSHHVQNLHHDHMLLSDAIRTERFRMIVLANEILSNPRKRERYDRYGLGWVHVPSTRAEDKAYAPRGARKGYGDGSKWDASQNATWEDWERYYERTSGQNETQKPLYMSNMAFVLAVTTVCGLGGYFNLAYATGVSQGIIEEIDRQTAELADELERKRRDALAHGTKEERIRAFLALRDPVGWSVDSRSVNKPQTCMDGLEGMGDGQKGEMEELGRNRRI</sequence>
<evidence type="ECO:0000313" key="5">
    <source>
        <dbReference type="Proteomes" id="UP000275078"/>
    </source>
</evidence>
<evidence type="ECO:0000313" key="4">
    <source>
        <dbReference type="EMBL" id="RPA72575.1"/>
    </source>
</evidence>
<dbReference type="InterPro" id="IPR051938">
    <property type="entry name" value="Apopto_cytoskel_mod"/>
</dbReference>
<dbReference type="PROSITE" id="PS00636">
    <property type="entry name" value="DNAJ_1"/>
    <property type="match status" value="1"/>
</dbReference>
<proteinExistence type="predicted"/>
<dbReference type="SUPFAM" id="SSF46565">
    <property type="entry name" value="Chaperone J-domain"/>
    <property type="match status" value="1"/>
</dbReference>
<name>A0A3N4HED9_ASCIM</name>
<dbReference type="SMART" id="SM00271">
    <property type="entry name" value="DnaJ"/>
    <property type="match status" value="1"/>
</dbReference>
<feature type="region of interest" description="Disordered" evidence="2">
    <location>
        <begin position="331"/>
        <end position="354"/>
    </location>
</feature>
<dbReference type="OrthoDB" id="17458at2759"/>
<dbReference type="InterPro" id="IPR001623">
    <property type="entry name" value="DnaJ_domain"/>
</dbReference>
<dbReference type="STRING" id="1160509.A0A3N4HED9"/>
<dbReference type="Gene3D" id="1.10.287.110">
    <property type="entry name" value="DnaJ domain"/>
    <property type="match status" value="1"/>
</dbReference>
<protein>
    <recommendedName>
        <fullName evidence="3">J domain-containing protein</fullName>
    </recommendedName>
</protein>
<evidence type="ECO:0000259" key="3">
    <source>
        <dbReference type="PROSITE" id="PS50076"/>
    </source>
</evidence>
<accession>A0A3N4HED9</accession>
<dbReference type="PROSITE" id="PS50076">
    <property type="entry name" value="DNAJ_2"/>
    <property type="match status" value="1"/>
</dbReference>